<dbReference type="EMBL" id="LT629701">
    <property type="protein sequence ID" value="SDM80688.1"/>
    <property type="molecule type" value="Genomic_DNA"/>
</dbReference>
<dbReference type="Pfam" id="PF00082">
    <property type="entry name" value="Peptidase_S8"/>
    <property type="match status" value="1"/>
</dbReference>
<evidence type="ECO:0000259" key="9">
    <source>
        <dbReference type="Pfam" id="PF00082"/>
    </source>
</evidence>
<feature type="region of interest" description="Disordered" evidence="6">
    <location>
        <begin position="392"/>
        <end position="424"/>
    </location>
</feature>
<feature type="domain" description="Peptidase S8/S53" evidence="9">
    <location>
        <begin position="61"/>
        <end position="318"/>
    </location>
</feature>
<accession>A0A1G9W830</accession>
<feature type="signal peptide" evidence="8">
    <location>
        <begin position="1"/>
        <end position="29"/>
    </location>
</feature>
<dbReference type="PANTHER" id="PTHR43806:SF11">
    <property type="entry name" value="CEREVISIN-RELATED"/>
    <property type="match status" value="1"/>
</dbReference>
<evidence type="ECO:0000256" key="2">
    <source>
        <dbReference type="ARBA" id="ARBA00022670"/>
    </source>
</evidence>
<evidence type="ECO:0000313" key="10">
    <source>
        <dbReference type="EMBL" id="SDM80688.1"/>
    </source>
</evidence>
<feature type="transmembrane region" description="Helical" evidence="7">
    <location>
        <begin position="362"/>
        <end position="385"/>
    </location>
</feature>
<dbReference type="PROSITE" id="PS51892">
    <property type="entry name" value="SUBTILASE"/>
    <property type="match status" value="1"/>
</dbReference>
<dbReference type="RefSeq" id="WP_043812057.1">
    <property type="nucleotide sequence ID" value="NZ_JOEF01000012.1"/>
</dbReference>
<name>A0A1G9W830_ALLAB</name>
<evidence type="ECO:0000256" key="6">
    <source>
        <dbReference type="SAM" id="MobiDB-lite"/>
    </source>
</evidence>
<keyword evidence="3" id="KW-0378">Hydrolase</keyword>
<protein>
    <submittedName>
        <fullName evidence="10">Subtilase family protein</fullName>
    </submittedName>
</protein>
<comment type="caution">
    <text evidence="5">Lacks conserved residue(s) required for the propagation of feature annotation.</text>
</comment>
<dbReference type="PRINTS" id="PR00723">
    <property type="entry name" value="SUBTILISIN"/>
</dbReference>
<sequence length="424" mass="42653">MNAKRIGRGLVLAVVLSAGLLVAPGTVTAQQQCVTGGSDIRSVPWPQRQLAPERAWPMTTGSGQKVAVISTGVGDNPLLSGKVADSTVLARTDGRNASGKPDCMGTGTGVAGIIAAASSQGVGFHGVAPDVVLLSAKVVADSYTSGGPPKAVEPGLLADAVDWAVGKGASVIAVAEVAREDSAQLRQAVQNALAKGAVVVAATGEPAGNDSPYAGKPTYPASQEGVLAVGAVDESGQLATAASRIDIVAPGLNVLTTAPGGGLATGGGSSFATGYVAAAAALVRSYWPNLSNADVVKRLRATTTPANVGPDLRAYGDGIVNPYQAVIDQMAKGAPVVLPPLRQEEPSAEEKARMAAEDHARAWGFGAAGIGIGVAGLVIALAVFWPKGRRRGWRSGLAPDPVEHPEDELPQPPAELFGGRTGNS</sequence>
<keyword evidence="7" id="KW-0812">Transmembrane</keyword>
<dbReference type="Gene3D" id="3.40.50.200">
    <property type="entry name" value="Peptidase S8/S53 domain"/>
    <property type="match status" value="1"/>
</dbReference>
<evidence type="ECO:0000256" key="1">
    <source>
        <dbReference type="ARBA" id="ARBA00011073"/>
    </source>
</evidence>
<keyword evidence="7" id="KW-0472">Membrane</keyword>
<evidence type="ECO:0000313" key="11">
    <source>
        <dbReference type="Proteomes" id="UP000183376"/>
    </source>
</evidence>
<evidence type="ECO:0000256" key="8">
    <source>
        <dbReference type="SAM" id="SignalP"/>
    </source>
</evidence>
<dbReference type="InterPro" id="IPR015500">
    <property type="entry name" value="Peptidase_S8_subtilisin-rel"/>
</dbReference>
<dbReference type="InterPro" id="IPR050131">
    <property type="entry name" value="Peptidase_S8_subtilisin-like"/>
</dbReference>
<dbReference type="GO" id="GO:0006508">
    <property type="term" value="P:proteolysis"/>
    <property type="evidence" value="ECO:0007669"/>
    <property type="project" value="UniProtKB-KW"/>
</dbReference>
<dbReference type="GO" id="GO:0004252">
    <property type="term" value="F:serine-type endopeptidase activity"/>
    <property type="evidence" value="ECO:0007669"/>
    <property type="project" value="InterPro"/>
</dbReference>
<comment type="similarity">
    <text evidence="1 5">Belongs to the peptidase S8 family.</text>
</comment>
<keyword evidence="4" id="KW-0720">Serine protease</keyword>
<dbReference type="PANTHER" id="PTHR43806">
    <property type="entry name" value="PEPTIDASE S8"/>
    <property type="match status" value="1"/>
</dbReference>
<keyword evidence="7" id="KW-1133">Transmembrane helix</keyword>
<organism evidence="10 11">
    <name type="scientific">Allokutzneria albata</name>
    <name type="common">Kibdelosporangium albatum</name>
    <dbReference type="NCBI Taxonomy" id="211114"/>
    <lineage>
        <taxon>Bacteria</taxon>
        <taxon>Bacillati</taxon>
        <taxon>Actinomycetota</taxon>
        <taxon>Actinomycetes</taxon>
        <taxon>Pseudonocardiales</taxon>
        <taxon>Pseudonocardiaceae</taxon>
        <taxon>Allokutzneria</taxon>
    </lineage>
</organism>
<dbReference type="InterPro" id="IPR000209">
    <property type="entry name" value="Peptidase_S8/S53_dom"/>
</dbReference>
<evidence type="ECO:0000256" key="7">
    <source>
        <dbReference type="SAM" id="Phobius"/>
    </source>
</evidence>
<keyword evidence="2" id="KW-0645">Protease</keyword>
<dbReference type="eggNOG" id="COG1404">
    <property type="taxonomic scope" value="Bacteria"/>
</dbReference>
<dbReference type="AlphaFoldDB" id="A0A1G9W830"/>
<evidence type="ECO:0000256" key="5">
    <source>
        <dbReference type="PROSITE-ProRule" id="PRU01240"/>
    </source>
</evidence>
<proteinExistence type="inferred from homology"/>
<dbReference type="Proteomes" id="UP000183376">
    <property type="component" value="Chromosome I"/>
</dbReference>
<dbReference type="STRING" id="211114.SAMN04489726_3453"/>
<gene>
    <name evidence="10" type="ORF">SAMN04489726_3453</name>
</gene>
<evidence type="ECO:0000256" key="4">
    <source>
        <dbReference type="ARBA" id="ARBA00022825"/>
    </source>
</evidence>
<feature type="chain" id="PRO_5009245842" evidence="8">
    <location>
        <begin position="30"/>
        <end position="424"/>
    </location>
</feature>
<keyword evidence="11" id="KW-1185">Reference proteome</keyword>
<evidence type="ECO:0000256" key="3">
    <source>
        <dbReference type="ARBA" id="ARBA00022801"/>
    </source>
</evidence>
<reference evidence="10 11" key="1">
    <citation type="submission" date="2016-10" db="EMBL/GenBank/DDBJ databases">
        <authorList>
            <person name="de Groot N.N."/>
        </authorList>
    </citation>
    <scope>NUCLEOTIDE SEQUENCE [LARGE SCALE GENOMIC DNA]</scope>
    <source>
        <strain evidence="10 11">DSM 44149</strain>
    </source>
</reference>
<dbReference type="InterPro" id="IPR036852">
    <property type="entry name" value="Peptidase_S8/S53_dom_sf"/>
</dbReference>
<keyword evidence="8" id="KW-0732">Signal</keyword>
<dbReference type="SUPFAM" id="SSF52743">
    <property type="entry name" value="Subtilisin-like"/>
    <property type="match status" value="1"/>
</dbReference>